<protein>
    <submittedName>
        <fullName evidence="1">Uncharacterized protein</fullName>
    </submittedName>
</protein>
<comment type="caution">
    <text evidence="1">The sequence shown here is derived from an EMBL/GenBank/DDBJ whole genome shotgun (WGS) entry which is preliminary data.</text>
</comment>
<reference evidence="2" key="1">
    <citation type="journal article" date="2023" name="Front. Plant Sci.">
        <title>Chromosomal-level genome assembly of Melastoma candidum provides insights into trichome evolution.</title>
        <authorList>
            <person name="Zhong Y."/>
            <person name="Wu W."/>
            <person name="Sun C."/>
            <person name="Zou P."/>
            <person name="Liu Y."/>
            <person name="Dai S."/>
            <person name="Zhou R."/>
        </authorList>
    </citation>
    <scope>NUCLEOTIDE SEQUENCE [LARGE SCALE GENOMIC DNA]</scope>
</reference>
<evidence type="ECO:0000313" key="2">
    <source>
        <dbReference type="Proteomes" id="UP001057402"/>
    </source>
</evidence>
<sequence>MAAVAFSNRKGMYSWWWDSHISPKNSRWLQENLTDMDVKVKQMIKLIEEDADSFARRAEMYYKKRPELMKLVEEFYRAYRALAVRYDHATGALRQAHKTMSEAFPNQVPLMLSDDSPGGTLEFDPRTPDMNESNDSGSQFSASKRNGTFSDSPEGRARRGLSFADEDGKEGHDGTVSSQKSLNNSYPDMPVSAETEIQKLKEVLAKLQVEKEAELAQCQQSLEKSSNLELELKTVQEECEKLQEQARIAEGDVQSLKEALAKLGAEKEDHLLQYHQCMEKVTTLEKHVSSLQKECLESHGRANDAELECENLKQKVCELEADKKVADDRYKDCLVNISTLEDKLAESEENARNIAERAEKAEIEVANLKEQLAKVFAEKETLNSQYQQCLAMISELEHRIATAEEESKRLNAELRDGMTKLKGSEEKCVLLEGANRALHLELESASQKMANQTQELSEKQQELGNLWTAIQEERLRFLEAETAFQTLQHLHSKSQEDLMSLNLQLQNRNQTLNDMEFRNLGLEDEIRKVQQDNQNLSELNLSSSLTVQTLQAEILSLRETIKKFEAEIDLRVDERNALQQEIYCLKEELNDLNKKHQGILDENSELTEKYERECDENAVLLMKLAAMEKLIEKNTVLENSLSDLNIELDAVREKVKSLEETCERFLEEKSGLARDKDLLISKLQDMTEKCDSLIEKNKLLEISLCDANVELEEMKVKLKGFEESCLLLDGEKSFLSKEKEDLLSELAVSHQKTEELVIKKRELEARSSLLEEEKEYGLIEITKLSATLQAERFDHAGFAQSSRRELGEKELQLSNLQEELRCKSDEYEKEIEKNLLLELDLFILCASIQDLAERATELSSSYCKLELISKSYEEQILHLGKENASREVEVETLTGRIKSLQPRLGQMRTMVLAGADYDSVDNAEEEHILLDRIVSEVQALNYRLAEAEEEDFRLLTQNSILNTLLKQIRLDLAEIISERNTFGQSYRILCEQFALLQRQEEKMRDTVEELRLAVLQGLLREVVLSTEMKLLHDQLTGMQASLCCIKEQNHVLNYEKISLRDQVNDLSVEKRALKEEINAISDDSMSQAFVYLVFKDMVLEKFMEIKQAQEIMQAVKLQLEGLLSKTEDELKTVASANGALNSEIVEKKIALSRTESRLSEVEQILKAFEMQKEELLGELNNLRSEHLGLEAVRDDQHSQIQRLSQDHQDRSVELESTREAKQELELRLSKLVQENEEHKIRQESISSQLEEQHNEISRWEAEATRFLDCGISIGIREALLEEKILEFSEEYISKTESKDEEVQKLKGILHALEEQNAGLDATVSRYASDIASLNKCISSLESSTALCKEQAQPEENVQELRIVAHNEDDGDSRESVVKGLLPVVDGVSELQNLQRRIETVEKTMLEKEKLAAEESKNVNAKLSDAVQEIGKLKREIIAFQENSLDPKKLQERVKTDSPLQKNKMEMNETENELLTKDIMLDQVSECSSYSISRRGTTEVDDPLLESRDTVEKSGLDDMNEDGGRKEHRSLNPSMDSFGEKELSIEKLDNFGSFSESNPETKKKKILERLDSDAQKLGRLQETVEDMKRKVGVCEKGGKEKDFEVDYVKAQLEDAEESITKLLDLNRNLVKNVEDGLFLSAGSSRDLDNRANVSRRRVSEQARQGYEKIGRLQAEVQKLQLLLSKLDEEKGSKGRGTRAMDYKTRVLLRDYLYGGGRGNTKRKKGGFCSCVRPSTEEY</sequence>
<dbReference type="Proteomes" id="UP001057402">
    <property type="component" value="Chromosome 7"/>
</dbReference>
<accession>A0ACB9P1E9</accession>
<proteinExistence type="predicted"/>
<name>A0ACB9P1E9_9MYRT</name>
<dbReference type="EMBL" id="CM042886">
    <property type="protein sequence ID" value="KAI4341747.1"/>
    <property type="molecule type" value="Genomic_DNA"/>
</dbReference>
<organism evidence="1 2">
    <name type="scientific">Melastoma candidum</name>
    <dbReference type="NCBI Taxonomy" id="119954"/>
    <lineage>
        <taxon>Eukaryota</taxon>
        <taxon>Viridiplantae</taxon>
        <taxon>Streptophyta</taxon>
        <taxon>Embryophyta</taxon>
        <taxon>Tracheophyta</taxon>
        <taxon>Spermatophyta</taxon>
        <taxon>Magnoliopsida</taxon>
        <taxon>eudicotyledons</taxon>
        <taxon>Gunneridae</taxon>
        <taxon>Pentapetalae</taxon>
        <taxon>rosids</taxon>
        <taxon>malvids</taxon>
        <taxon>Myrtales</taxon>
        <taxon>Melastomataceae</taxon>
        <taxon>Melastomatoideae</taxon>
        <taxon>Melastomateae</taxon>
        <taxon>Melastoma</taxon>
    </lineage>
</organism>
<keyword evidence="2" id="KW-1185">Reference proteome</keyword>
<evidence type="ECO:0000313" key="1">
    <source>
        <dbReference type="EMBL" id="KAI4341747.1"/>
    </source>
</evidence>
<gene>
    <name evidence="1" type="ORF">MLD38_026433</name>
</gene>